<evidence type="ECO:0000313" key="5">
    <source>
        <dbReference type="Proteomes" id="UP000787156"/>
    </source>
</evidence>
<evidence type="ECO:0000256" key="1">
    <source>
        <dbReference type="SAM" id="Coils"/>
    </source>
</evidence>
<gene>
    <name evidence="4" type="ORF">K8V79_04955</name>
</gene>
<keyword evidence="2" id="KW-0732">Signal</keyword>
<feature type="signal peptide" evidence="2">
    <location>
        <begin position="1"/>
        <end position="21"/>
    </location>
</feature>
<protein>
    <submittedName>
        <fullName evidence="4">Lysozyme inhibitor LprI family protein</fullName>
    </submittedName>
</protein>
<dbReference type="InterPro" id="IPR009739">
    <property type="entry name" value="LprI-like_N"/>
</dbReference>
<feature type="coiled-coil region" evidence="1">
    <location>
        <begin position="41"/>
        <end position="68"/>
    </location>
</feature>
<comment type="caution">
    <text evidence="4">The sequence shown here is derived from an EMBL/GenBank/DDBJ whole genome shotgun (WGS) entry which is preliminary data.</text>
</comment>
<dbReference type="Proteomes" id="UP000787156">
    <property type="component" value="Unassembled WGS sequence"/>
</dbReference>
<organism evidence="4 5">
    <name type="scientific">Acinetobacter lwoffii</name>
    <dbReference type="NCBI Taxonomy" id="28090"/>
    <lineage>
        <taxon>Bacteria</taxon>
        <taxon>Pseudomonadati</taxon>
        <taxon>Pseudomonadota</taxon>
        <taxon>Gammaproteobacteria</taxon>
        <taxon>Moraxellales</taxon>
        <taxon>Moraxellaceae</taxon>
        <taxon>Acinetobacter</taxon>
    </lineage>
</organism>
<dbReference type="AlphaFoldDB" id="A0A9D2URV7"/>
<evidence type="ECO:0000256" key="2">
    <source>
        <dbReference type="SAM" id="SignalP"/>
    </source>
</evidence>
<dbReference type="Pfam" id="PF07007">
    <property type="entry name" value="LprI"/>
    <property type="match status" value="1"/>
</dbReference>
<feature type="chain" id="PRO_5038824458" evidence="2">
    <location>
        <begin position="22"/>
        <end position="128"/>
    </location>
</feature>
<keyword evidence="1" id="KW-0175">Coiled coil</keyword>
<reference evidence="4" key="1">
    <citation type="journal article" date="2021" name="PeerJ">
        <title>Extensive microbial diversity within the chicken gut microbiome revealed by metagenomics and culture.</title>
        <authorList>
            <person name="Gilroy R."/>
            <person name="Ravi A."/>
            <person name="Getino M."/>
            <person name="Pursley I."/>
            <person name="Horton D.L."/>
            <person name="Alikhan N.F."/>
            <person name="Baker D."/>
            <person name="Gharbi K."/>
            <person name="Hall N."/>
            <person name="Watson M."/>
            <person name="Adriaenssens E.M."/>
            <person name="Foster-Nyarko E."/>
            <person name="Jarju S."/>
            <person name="Secka A."/>
            <person name="Antonio M."/>
            <person name="Oren A."/>
            <person name="Chaudhuri R.R."/>
            <person name="La Ragione R."/>
            <person name="Hildebrand F."/>
            <person name="Pallen M.J."/>
        </authorList>
    </citation>
    <scope>NUCLEOTIDE SEQUENCE</scope>
    <source>
        <strain evidence="4">CHK135-1449</strain>
    </source>
</reference>
<dbReference type="EMBL" id="DYWX01000049">
    <property type="protein sequence ID" value="HJF27581.1"/>
    <property type="molecule type" value="Genomic_DNA"/>
</dbReference>
<name>A0A9D2URV7_ACILW</name>
<sequence>MRFACLLVAGCLAALGLQVQAAEGYSKAYTQCMNFSYGNTAKAKKCVKKELKAQKKRLKKNYKTYLKLNSPYQNNIRAQHTLWERKMSQQCNLGMTGQYAQIQQGQCRLALVVDQASLYQSRSYSRGL</sequence>
<proteinExistence type="predicted"/>
<accession>A0A9D2URV7</accession>
<evidence type="ECO:0000259" key="3">
    <source>
        <dbReference type="Pfam" id="PF07007"/>
    </source>
</evidence>
<feature type="domain" description="Lysozyme inhibitor LprI-like N-terminal" evidence="3">
    <location>
        <begin position="32"/>
        <end position="113"/>
    </location>
</feature>
<reference evidence="4" key="2">
    <citation type="submission" date="2021-09" db="EMBL/GenBank/DDBJ databases">
        <authorList>
            <person name="Gilroy R."/>
        </authorList>
    </citation>
    <scope>NUCLEOTIDE SEQUENCE</scope>
    <source>
        <strain evidence="4">CHK135-1449</strain>
    </source>
</reference>
<evidence type="ECO:0000313" key="4">
    <source>
        <dbReference type="EMBL" id="HJF27581.1"/>
    </source>
</evidence>